<accession>F9D208</accession>
<name>F9D208_PREDD</name>
<evidence type="ECO:0000313" key="1">
    <source>
        <dbReference type="EMBL" id="EGQ15826.1"/>
    </source>
</evidence>
<dbReference type="EMBL" id="AFPW01000012">
    <property type="protein sequence ID" value="EGQ15826.1"/>
    <property type="molecule type" value="Genomic_DNA"/>
</dbReference>
<proteinExistence type="predicted"/>
<dbReference type="AlphaFoldDB" id="F9D208"/>
<protein>
    <submittedName>
        <fullName evidence="1">Uncharacterized protein</fullName>
    </submittedName>
</protein>
<comment type="caution">
    <text evidence="1">The sequence shown here is derived from an EMBL/GenBank/DDBJ whole genome shotgun (WGS) entry which is preliminary data.</text>
</comment>
<dbReference type="Proteomes" id="UP000007820">
    <property type="component" value="Unassembled WGS sequence"/>
</dbReference>
<sequence length="60" mass="6977">MFENNEFGIKKLCVICPLYIDALLLQYISNKNKMPKLVSLLPCRHLHNQCAIAKIRYISL</sequence>
<gene>
    <name evidence="1" type="ORF">HMPREF9136_0886</name>
</gene>
<reference evidence="1 2" key="1">
    <citation type="submission" date="2011-04" db="EMBL/GenBank/DDBJ databases">
        <authorList>
            <person name="Muzny D."/>
            <person name="Qin X."/>
            <person name="Deng J."/>
            <person name="Jiang H."/>
            <person name="Liu Y."/>
            <person name="Qu J."/>
            <person name="Song X.-Z."/>
            <person name="Zhang L."/>
            <person name="Thornton R."/>
            <person name="Coyle M."/>
            <person name="Francisco L."/>
            <person name="Jackson L."/>
            <person name="Javaid M."/>
            <person name="Korchina V."/>
            <person name="Kovar C."/>
            <person name="Mata R."/>
            <person name="Mathew T."/>
            <person name="Ngo R."/>
            <person name="Nguyen L."/>
            <person name="Nguyen N."/>
            <person name="Okwuonu G."/>
            <person name="Ongeri F."/>
            <person name="Pham C."/>
            <person name="Simmons D."/>
            <person name="Wilczek-Boney K."/>
            <person name="Hale W."/>
            <person name="Jakkamsetti A."/>
            <person name="Pham P."/>
            <person name="Ruth R."/>
            <person name="San Lucas F."/>
            <person name="Warren J."/>
            <person name="Zhang J."/>
            <person name="Zhao Z."/>
            <person name="Zhou C."/>
            <person name="Zhu D."/>
            <person name="Lee S."/>
            <person name="Bess C."/>
            <person name="Blankenburg K."/>
            <person name="Forbes L."/>
            <person name="Fu Q."/>
            <person name="Gubbala S."/>
            <person name="Hirani K."/>
            <person name="Jayaseelan J.C."/>
            <person name="Lara F."/>
            <person name="Munidasa M."/>
            <person name="Palculict T."/>
            <person name="Patil S."/>
            <person name="Pu L.-L."/>
            <person name="Saada N."/>
            <person name="Tang L."/>
            <person name="Weissenberger G."/>
            <person name="Zhu Y."/>
            <person name="Hemphill L."/>
            <person name="Shang Y."/>
            <person name="Youmans B."/>
            <person name="Ayvaz T."/>
            <person name="Ross M."/>
            <person name="Santibanez J."/>
            <person name="Aqrawi P."/>
            <person name="Gross S."/>
            <person name="Joshi V."/>
            <person name="Fowler G."/>
            <person name="Nazareth L."/>
            <person name="Reid J."/>
            <person name="Worley K."/>
            <person name="Petrosino J."/>
            <person name="Highlander S."/>
            <person name="Gibbs R."/>
        </authorList>
    </citation>
    <scope>NUCLEOTIDE SEQUENCE [LARGE SCALE GENOMIC DNA]</scope>
    <source>
        <strain evidence="1 2">DSM 3688</strain>
    </source>
</reference>
<organism evidence="1 2">
    <name type="scientific">Prevotella dentalis (strain ATCC 49559 / DSM 3688 / JCM 13448 / NCTC 12043 / ES 2772)</name>
    <name type="common">Mitsuokella dentalis</name>
    <dbReference type="NCBI Taxonomy" id="908937"/>
    <lineage>
        <taxon>Bacteria</taxon>
        <taxon>Pseudomonadati</taxon>
        <taxon>Bacteroidota</taxon>
        <taxon>Bacteroidia</taxon>
        <taxon>Bacteroidales</taxon>
        <taxon>Prevotellaceae</taxon>
        <taxon>Prevotella</taxon>
    </lineage>
</organism>
<evidence type="ECO:0000313" key="2">
    <source>
        <dbReference type="Proteomes" id="UP000007820"/>
    </source>
</evidence>